<dbReference type="InterPro" id="IPR014729">
    <property type="entry name" value="Rossmann-like_a/b/a_fold"/>
</dbReference>
<dbReference type="RefSeq" id="WP_074927728.1">
    <property type="nucleotide sequence ID" value="NZ_FPBL01000003.1"/>
</dbReference>
<dbReference type="Proteomes" id="UP000183926">
    <property type="component" value="Unassembled WGS sequence"/>
</dbReference>
<reference evidence="1 2" key="1">
    <citation type="submission" date="2016-10" db="EMBL/GenBank/DDBJ databases">
        <authorList>
            <person name="de Groot N.N."/>
        </authorList>
    </citation>
    <scope>NUCLEOTIDE SEQUENCE [LARGE SCALE GENOMIC DNA]</scope>
    <source>
        <strain evidence="1 2">Nm24</strain>
    </source>
</reference>
<organism evidence="1 2">
    <name type="scientific">Nitrosomonas eutropha</name>
    <dbReference type="NCBI Taxonomy" id="916"/>
    <lineage>
        <taxon>Bacteria</taxon>
        <taxon>Pseudomonadati</taxon>
        <taxon>Pseudomonadota</taxon>
        <taxon>Betaproteobacteria</taxon>
        <taxon>Nitrosomonadales</taxon>
        <taxon>Nitrosomonadaceae</taxon>
        <taxon>Nitrosomonas</taxon>
    </lineage>
</organism>
<proteinExistence type="predicted"/>
<evidence type="ECO:0008006" key="3">
    <source>
        <dbReference type="Google" id="ProtNLM"/>
    </source>
</evidence>
<gene>
    <name evidence="1" type="ORF">SAMN05216339_103155</name>
</gene>
<evidence type="ECO:0000313" key="1">
    <source>
        <dbReference type="EMBL" id="SFU51567.1"/>
    </source>
</evidence>
<dbReference type="OrthoDB" id="3010184at2"/>
<dbReference type="Gene3D" id="3.40.50.620">
    <property type="entry name" value="HUPs"/>
    <property type="match status" value="1"/>
</dbReference>
<sequence>MNFLYHMVPNWPPLAWIALCSEKNSAVTVWHGNRVETHDHWFCEAVWPGAFEEGNFDQTDLVAGTGGRCRDGSIVFVAPGNTTDRILSLLTDKGLFVSNSLACLLAVSGAEINLTYPDYYKDFTSIIYGLSRYKRTILTSLGDIQIMMFGYIVWDSNKVAYIPRTLTRRNFSSFARYEQFLQENLNKLADNIAARSRKHGYQFLATASSGYDSPAIAALAYKAGCKDALCIDKDRFGEAENGDQVAAYLGLNPVCIARDAWRELDRVETFFLAADGTAEAVSLASAEAELSGRVLLTGYHGDKIWAKDTKDLGEDVVRGDSSGLSLTEYRLWAGFIHCPITFWGVQQIRDINHLSNAEEMRSWDVVGNYSRPVPRRIIESAGVPREAFGITKKASAIGFSEFLSPASMEIYRTWLAKNRMEWLKRGRIPPPLSKDYERITQNISGAMESILHKTPLLWRFAPENSLDRPSQLRQYAFAWAINEVSARYDLHFDNS</sequence>
<evidence type="ECO:0000313" key="2">
    <source>
        <dbReference type="Proteomes" id="UP000183926"/>
    </source>
</evidence>
<protein>
    <recommendedName>
        <fullName evidence="3">Asparagine synthase</fullName>
    </recommendedName>
</protein>
<accession>A0A1I7GSZ8</accession>
<dbReference type="EMBL" id="FPBL01000003">
    <property type="protein sequence ID" value="SFU51567.1"/>
    <property type="molecule type" value="Genomic_DNA"/>
</dbReference>
<dbReference type="SUPFAM" id="SSF52402">
    <property type="entry name" value="Adenine nucleotide alpha hydrolases-like"/>
    <property type="match status" value="1"/>
</dbReference>
<dbReference type="AlphaFoldDB" id="A0A1I7GSZ8"/>
<name>A0A1I7GSZ8_9PROT</name>